<evidence type="ECO:0000313" key="4">
    <source>
        <dbReference type="RefSeq" id="XP_054828121.1"/>
    </source>
</evidence>
<evidence type="ECO:0000259" key="2">
    <source>
        <dbReference type="Pfam" id="PF13837"/>
    </source>
</evidence>
<evidence type="ECO:0000256" key="1">
    <source>
        <dbReference type="SAM" id="MobiDB-lite"/>
    </source>
</evidence>
<accession>A0AA97KRZ7</accession>
<organism evidence="3 4">
    <name type="scientific">Eublepharis macularius</name>
    <name type="common">Leopard gecko</name>
    <name type="synonym">Cyrtodactylus macularius</name>
    <dbReference type="NCBI Taxonomy" id="481883"/>
    <lineage>
        <taxon>Eukaryota</taxon>
        <taxon>Metazoa</taxon>
        <taxon>Chordata</taxon>
        <taxon>Craniata</taxon>
        <taxon>Vertebrata</taxon>
        <taxon>Euteleostomi</taxon>
        <taxon>Lepidosauria</taxon>
        <taxon>Squamata</taxon>
        <taxon>Bifurcata</taxon>
        <taxon>Gekkota</taxon>
        <taxon>Eublepharidae</taxon>
        <taxon>Eublepharinae</taxon>
        <taxon>Eublepharis</taxon>
    </lineage>
</organism>
<feature type="compositionally biased region" description="Polar residues" evidence="1">
    <location>
        <begin position="163"/>
        <end position="187"/>
    </location>
</feature>
<protein>
    <submittedName>
        <fullName evidence="4">Myb/SANT-like DNA-binding domain-containing protein 7</fullName>
    </submittedName>
</protein>
<dbReference type="Gene3D" id="1.10.10.60">
    <property type="entry name" value="Homeodomain-like"/>
    <property type="match status" value="1"/>
</dbReference>
<dbReference type="PANTHER" id="PTHR47595">
    <property type="entry name" value="HEAT SHOCK 70 KDA PROTEIN 14"/>
    <property type="match status" value="1"/>
</dbReference>
<dbReference type="RefSeq" id="XP_054828121.1">
    <property type="nucleotide sequence ID" value="XM_054972146.1"/>
</dbReference>
<dbReference type="PANTHER" id="PTHR47595:SF1">
    <property type="entry name" value="MYB_SANT-LIKE DNA-BINDING DOMAIN-CONTAINING PROTEIN"/>
    <property type="match status" value="1"/>
</dbReference>
<evidence type="ECO:0000313" key="3">
    <source>
        <dbReference type="Proteomes" id="UP001190640"/>
    </source>
</evidence>
<sequence length="385" mass="43656">MAAPKSSGGRGVSWREKETLDLLEFWGEEKVQEALTNCHRNIDVFDRIAEQMVSRGHARTALECRTKTKALRQEYKRVVAHNGRSGNAPATCPFYAQLARIFRGDASIRPQRVVRSLQLQSAGHEKNMNPNPSLNGNNAIWEGSEELFTHPMVTLNLQEVHTAMPSDSGSPTETDTSTDDGSLNSGQACEEDPTTDDQDMTQIEDFPEVLGQELEDAQGVRENPQEEERPMATTAQLSPATRLEKARTRTRRVSLLTSVAEKMLSQAQREDLQQRQERRQLLEATTHWRSAMDSETRWHEDIIMEAKEDRRAFVEAQNRNAEGLNKAVTALYSLTELFVKEQRAGAVPASIENSPSNRRQIRHPEVPLRKRAWVIKKRERFDPSC</sequence>
<reference evidence="4" key="1">
    <citation type="submission" date="2025-08" db="UniProtKB">
        <authorList>
            <consortium name="RefSeq"/>
        </authorList>
    </citation>
    <scope>IDENTIFICATION</scope>
    <source>
        <tissue evidence="4">Blood</tissue>
    </source>
</reference>
<dbReference type="Proteomes" id="UP001190640">
    <property type="component" value="Chromosome 1"/>
</dbReference>
<dbReference type="KEGG" id="emc:129324757"/>
<dbReference type="InterPro" id="IPR044822">
    <property type="entry name" value="Myb_DNA-bind_4"/>
</dbReference>
<feature type="region of interest" description="Disordered" evidence="1">
    <location>
        <begin position="163"/>
        <end position="199"/>
    </location>
</feature>
<dbReference type="AlphaFoldDB" id="A0AA97KRZ7"/>
<keyword evidence="3" id="KW-1185">Reference proteome</keyword>
<gene>
    <name evidence="4" type="primary">LOC129324757</name>
</gene>
<proteinExistence type="predicted"/>
<feature type="region of interest" description="Disordered" evidence="1">
    <location>
        <begin position="218"/>
        <end position="248"/>
    </location>
</feature>
<dbReference type="GeneID" id="129324757"/>
<feature type="domain" description="Myb/SANT-like DNA-binding" evidence="2">
    <location>
        <begin position="13"/>
        <end position="100"/>
    </location>
</feature>
<name>A0AA97KRZ7_EUBMA</name>
<feature type="compositionally biased region" description="Acidic residues" evidence="1">
    <location>
        <begin position="189"/>
        <end position="199"/>
    </location>
</feature>
<dbReference type="Pfam" id="PF13837">
    <property type="entry name" value="Myb_DNA-bind_4"/>
    <property type="match status" value="1"/>
</dbReference>